<gene>
    <name evidence="2" type="ORF">DFH08DRAFT_808697</name>
</gene>
<evidence type="ECO:0000313" key="2">
    <source>
        <dbReference type="EMBL" id="KAJ7347918.1"/>
    </source>
</evidence>
<feature type="compositionally biased region" description="Pro residues" evidence="1">
    <location>
        <begin position="84"/>
        <end position="95"/>
    </location>
</feature>
<evidence type="ECO:0000256" key="1">
    <source>
        <dbReference type="SAM" id="MobiDB-lite"/>
    </source>
</evidence>
<organism evidence="2 3">
    <name type="scientific">Mycena albidolilacea</name>
    <dbReference type="NCBI Taxonomy" id="1033008"/>
    <lineage>
        <taxon>Eukaryota</taxon>
        <taxon>Fungi</taxon>
        <taxon>Dikarya</taxon>
        <taxon>Basidiomycota</taxon>
        <taxon>Agaricomycotina</taxon>
        <taxon>Agaricomycetes</taxon>
        <taxon>Agaricomycetidae</taxon>
        <taxon>Agaricales</taxon>
        <taxon>Marasmiineae</taxon>
        <taxon>Mycenaceae</taxon>
        <taxon>Mycena</taxon>
    </lineage>
</organism>
<evidence type="ECO:0000313" key="3">
    <source>
        <dbReference type="Proteomes" id="UP001218218"/>
    </source>
</evidence>
<sequence length="312" mass="33153">MVTENTLSIVSKLRDPGHKSLIAPNDWVYEAEAGAAPLTAAQSEGPGALSYCTSHMTEVLRALCRHAPAAALCPVTSTTTPMASPSPSPSPPPPKTATYAEAVAAPDLVATPTADADECTSTNPLPPAKHANAHTPTPDLVFRLDGPSHVLPATAIRPHPARLFLNIRSALGDLRLAGICWTPKGNLTFAFHHDQNFTAEKAMSKVPAIWNLVQPLLELPKHWDPWHNVVIHGVPILPSPSAGPVDNVGPTEMWLRESGVRGVVEEVSVLCNDADLATRETTPLRISLSSKDDADLLLRTGALVFGSRCCIS</sequence>
<keyword evidence="3" id="KW-1185">Reference proteome</keyword>
<feature type="region of interest" description="Disordered" evidence="1">
    <location>
        <begin position="113"/>
        <end position="132"/>
    </location>
</feature>
<dbReference type="Proteomes" id="UP001218218">
    <property type="component" value="Unassembled WGS sequence"/>
</dbReference>
<name>A0AAD7A360_9AGAR</name>
<dbReference type="AlphaFoldDB" id="A0AAD7A360"/>
<feature type="region of interest" description="Disordered" evidence="1">
    <location>
        <begin position="78"/>
        <end position="97"/>
    </location>
</feature>
<comment type="caution">
    <text evidence="2">The sequence shown here is derived from an EMBL/GenBank/DDBJ whole genome shotgun (WGS) entry which is preliminary data.</text>
</comment>
<reference evidence="2" key="1">
    <citation type="submission" date="2023-03" db="EMBL/GenBank/DDBJ databases">
        <title>Massive genome expansion in bonnet fungi (Mycena s.s.) driven by repeated elements and novel gene families across ecological guilds.</title>
        <authorList>
            <consortium name="Lawrence Berkeley National Laboratory"/>
            <person name="Harder C.B."/>
            <person name="Miyauchi S."/>
            <person name="Viragh M."/>
            <person name="Kuo A."/>
            <person name="Thoen E."/>
            <person name="Andreopoulos B."/>
            <person name="Lu D."/>
            <person name="Skrede I."/>
            <person name="Drula E."/>
            <person name="Henrissat B."/>
            <person name="Morin E."/>
            <person name="Kohler A."/>
            <person name="Barry K."/>
            <person name="LaButti K."/>
            <person name="Morin E."/>
            <person name="Salamov A."/>
            <person name="Lipzen A."/>
            <person name="Mereny Z."/>
            <person name="Hegedus B."/>
            <person name="Baldrian P."/>
            <person name="Stursova M."/>
            <person name="Weitz H."/>
            <person name="Taylor A."/>
            <person name="Grigoriev I.V."/>
            <person name="Nagy L.G."/>
            <person name="Martin F."/>
            <person name="Kauserud H."/>
        </authorList>
    </citation>
    <scope>NUCLEOTIDE SEQUENCE</scope>
    <source>
        <strain evidence="2">CBHHK002</strain>
    </source>
</reference>
<accession>A0AAD7A360</accession>
<dbReference type="EMBL" id="JARIHO010000018">
    <property type="protein sequence ID" value="KAJ7347918.1"/>
    <property type="molecule type" value="Genomic_DNA"/>
</dbReference>
<protein>
    <submittedName>
        <fullName evidence="2">Uncharacterized protein</fullName>
    </submittedName>
</protein>
<proteinExistence type="predicted"/>